<evidence type="ECO:0000313" key="2">
    <source>
        <dbReference type="Proteomes" id="UP000886523"/>
    </source>
</evidence>
<proteinExistence type="predicted"/>
<keyword evidence="2" id="KW-1185">Reference proteome</keyword>
<name>A0A9P6B8D0_9AGAM</name>
<protein>
    <submittedName>
        <fullName evidence="1">Uncharacterized protein</fullName>
    </submittedName>
</protein>
<organism evidence="1 2">
    <name type="scientific">Hydnum rufescens UP504</name>
    <dbReference type="NCBI Taxonomy" id="1448309"/>
    <lineage>
        <taxon>Eukaryota</taxon>
        <taxon>Fungi</taxon>
        <taxon>Dikarya</taxon>
        <taxon>Basidiomycota</taxon>
        <taxon>Agaricomycotina</taxon>
        <taxon>Agaricomycetes</taxon>
        <taxon>Cantharellales</taxon>
        <taxon>Hydnaceae</taxon>
        <taxon>Hydnum</taxon>
    </lineage>
</organism>
<gene>
    <name evidence="1" type="ORF">BS47DRAFT_30674</name>
</gene>
<evidence type="ECO:0000313" key="1">
    <source>
        <dbReference type="EMBL" id="KAF9519380.1"/>
    </source>
</evidence>
<dbReference type="AlphaFoldDB" id="A0A9P6B8D0"/>
<dbReference type="Proteomes" id="UP000886523">
    <property type="component" value="Unassembled WGS sequence"/>
</dbReference>
<accession>A0A9P6B8D0</accession>
<sequence>MRWTGRPVCRLILEGIGCGMGSILAWDRLLMNLTTIARDYSFGSFSNSPGWLSPISLSLCSLPTVGLGSTSSFWLPGPMVSRPSLVEPASCTRLRICGRPPQCVCVGCSPLDHFGGAPRCLRQAAEAAPPWVVFPSLAVSPRPVLTLFPCILLRPPAAFRTVVRKCRACPSLEGEDCATRSG</sequence>
<comment type="caution">
    <text evidence="1">The sequence shown here is derived from an EMBL/GenBank/DDBJ whole genome shotgun (WGS) entry which is preliminary data.</text>
</comment>
<dbReference type="EMBL" id="MU128918">
    <property type="protein sequence ID" value="KAF9519380.1"/>
    <property type="molecule type" value="Genomic_DNA"/>
</dbReference>
<reference evidence="1" key="1">
    <citation type="journal article" date="2020" name="Nat. Commun.">
        <title>Large-scale genome sequencing of mycorrhizal fungi provides insights into the early evolution of symbiotic traits.</title>
        <authorList>
            <person name="Miyauchi S."/>
            <person name="Kiss E."/>
            <person name="Kuo A."/>
            <person name="Drula E."/>
            <person name="Kohler A."/>
            <person name="Sanchez-Garcia M."/>
            <person name="Morin E."/>
            <person name="Andreopoulos B."/>
            <person name="Barry K.W."/>
            <person name="Bonito G."/>
            <person name="Buee M."/>
            <person name="Carver A."/>
            <person name="Chen C."/>
            <person name="Cichocki N."/>
            <person name="Clum A."/>
            <person name="Culley D."/>
            <person name="Crous P.W."/>
            <person name="Fauchery L."/>
            <person name="Girlanda M."/>
            <person name="Hayes R.D."/>
            <person name="Keri Z."/>
            <person name="LaButti K."/>
            <person name="Lipzen A."/>
            <person name="Lombard V."/>
            <person name="Magnuson J."/>
            <person name="Maillard F."/>
            <person name="Murat C."/>
            <person name="Nolan M."/>
            <person name="Ohm R.A."/>
            <person name="Pangilinan J."/>
            <person name="Pereira M.F."/>
            <person name="Perotto S."/>
            <person name="Peter M."/>
            <person name="Pfister S."/>
            <person name="Riley R."/>
            <person name="Sitrit Y."/>
            <person name="Stielow J.B."/>
            <person name="Szollosi G."/>
            <person name="Zifcakova L."/>
            <person name="Stursova M."/>
            <person name="Spatafora J.W."/>
            <person name="Tedersoo L."/>
            <person name="Vaario L.M."/>
            <person name="Yamada A."/>
            <person name="Yan M."/>
            <person name="Wang P."/>
            <person name="Xu J."/>
            <person name="Bruns T."/>
            <person name="Baldrian P."/>
            <person name="Vilgalys R."/>
            <person name="Dunand C."/>
            <person name="Henrissat B."/>
            <person name="Grigoriev I.V."/>
            <person name="Hibbett D."/>
            <person name="Nagy L.G."/>
            <person name="Martin F.M."/>
        </authorList>
    </citation>
    <scope>NUCLEOTIDE SEQUENCE</scope>
    <source>
        <strain evidence="1">UP504</strain>
    </source>
</reference>